<evidence type="ECO:0000256" key="1">
    <source>
        <dbReference type="SAM" id="Phobius"/>
    </source>
</evidence>
<dbReference type="GO" id="GO:0080120">
    <property type="term" value="P:CAAX-box protein maturation"/>
    <property type="evidence" value="ECO:0007669"/>
    <property type="project" value="UniProtKB-ARBA"/>
</dbReference>
<keyword evidence="1" id="KW-0812">Transmembrane</keyword>
<dbReference type="eggNOG" id="COG1266">
    <property type="taxonomic scope" value="Bacteria"/>
</dbReference>
<keyword evidence="1" id="KW-1133">Transmembrane helix</keyword>
<protein>
    <recommendedName>
        <fullName evidence="2">CAAX prenyl protease 2/Lysostaphin resistance protein A-like domain-containing protein</fullName>
    </recommendedName>
</protein>
<keyword evidence="4" id="KW-1185">Reference proteome</keyword>
<feature type="transmembrane region" description="Helical" evidence="1">
    <location>
        <begin position="65"/>
        <end position="87"/>
    </location>
</feature>
<dbReference type="EMBL" id="CP001087">
    <property type="protein sequence ID" value="ACN15084.1"/>
    <property type="molecule type" value="Genomic_DNA"/>
</dbReference>
<sequence>MTNRNLALPYLLPYFAYVGIASLLDGKISIEFNYLLRILVVTPLIVWGWKWFMPLSSPGKKFMSVLWGVGTGLVGFALWCLLLAPFIDSFEGDAWRPQGFFLRLVAAGLLVPVFEEMAIRGYVFRVALQWDQARKARSPEPLEAALDRSNLLDVKDGAWTWPAVLISSIAFTLGHTSPEWLAAFAYSLLISWLWVKRGDLLSCIVAHGTTNLVLAVFVFMTGQWGFW</sequence>
<dbReference type="AlphaFoldDB" id="C0QCK7"/>
<dbReference type="STRING" id="177437.HRM2_19830"/>
<keyword evidence="1" id="KW-0472">Membrane</keyword>
<feature type="transmembrane region" description="Helical" evidence="1">
    <location>
        <begin position="34"/>
        <end position="53"/>
    </location>
</feature>
<evidence type="ECO:0000313" key="4">
    <source>
        <dbReference type="Proteomes" id="UP000000442"/>
    </source>
</evidence>
<feature type="transmembrane region" description="Helical" evidence="1">
    <location>
        <begin position="99"/>
        <end position="119"/>
    </location>
</feature>
<dbReference type="RefSeq" id="WP_015903862.1">
    <property type="nucleotide sequence ID" value="NC_012108.1"/>
</dbReference>
<feature type="transmembrane region" description="Helical" evidence="1">
    <location>
        <begin position="7"/>
        <end position="28"/>
    </location>
</feature>
<accession>C0QCK7</accession>
<dbReference type="InterPro" id="IPR003675">
    <property type="entry name" value="Rce1/LyrA-like_dom"/>
</dbReference>
<name>C0QCK7_DESAH</name>
<evidence type="ECO:0000259" key="2">
    <source>
        <dbReference type="Pfam" id="PF02517"/>
    </source>
</evidence>
<dbReference type="Pfam" id="PF02517">
    <property type="entry name" value="Rce1-like"/>
    <property type="match status" value="1"/>
</dbReference>
<feature type="domain" description="CAAX prenyl protease 2/Lysostaphin resistance protein A-like" evidence="2">
    <location>
        <begin position="98"/>
        <end position="213"/>
    </location>
</feature>
<reference evidence="3 4" key="1">
    <citation type="journal article" date="2009" name="Environ. Microbiol.">
        <title>Genome sequence of Desulfobacterium autotrophicum HRM2, a marine sulfate reducer oxidizing organic carbon completely to carbon dioxide.</title>
        <authorList>
            <person name="Strittmatter A.W."/>
            <person name="Liesegang H."/>
            <person name="Rabus R."/>
            <person name="Decker I."/>
            <person name="Amann J."/>
            <person name="Andres S."/>
            <person name="Henne A."/>
            <person name="Fricke W.F."/>
            <person name="Martinez-Arias R."/>
            <person name="Bartels D."/>
            <person name="Goesmann A."/>
            <person name="Krause L."/>
            <person name="Puehler A."/>
            <person name="Klenk H.P."/>
            <person name="Richter M."/>
            <person name="Schuler M."/>
            <person name="Gloeckner F.O."/>
            <person name="Meyerdierks A."/>
            <person name="Gottschalk G."/>
            <person name="Amann R."/>
        </authorList>
    </citation>
    <scope>NUCLEOTIDE SEQUENCE [LARGE SCALE GENOMIC DNA]</scope>
    <source>
        <strain evidence="4">ATCC 43914 / DSM 3382 / HRM2</strain>
    </source>
</reference>
<organism evidence="3 4">
    <name type="scientific">Desulforapulum autotrophicum (strain ATCC 43914 / DSM 3382 / VKM B-1955 / HRM2)</name>
    <name type="common">Desulfobacterium autotrophicum</name>
    <dbReference type="NCBI Taxonomy" id="177437"/>
    <lineage>
        <taxon>Bacteria</taxon>
        <taxon>Pseudomonadati</taxon>
        <taxon>Thermodesulfobacteriota</taxon>
        <taxon>Desulfobacteria</taxon>
        <taxon>Desulfobacterales</taxon>
        <taxon>Desulfobacteraceae</taxon>
        <taxon>Desulforapulum</taxon>
    </lineage>
</organism>
<gene>
    <name evidence="3" type="ordered locus">HRM2_19830</name>
</gene>
<proteinExistence type="predicted"/>
<dbReference type="HOGENOM" id="CLU_1233410_0_0_7"/>
<dbReference type="KEGG" id="dat:HRM2_19830"/>
<evidence type="ECO:0000313" key="3">
    <source>
        <dbReference type="EMBL" id="ACN15084.1"/>
    </source>
</evidence>
<feature type="transmembrane region" description="Helical" evidence="1">
    <location>
        <begin position="204"/>
        <end position="226"/>
    </location>
</feature>
<dbReference type="OrthoDB" id="9787923at2"/>
<dbReference type="GO" id="GO:0004175">
    <property type="term" value="F:endopeptidase activity"/>
    <property type="evidence" value="ECO:0007669"/>
    <property type="project" value="UniProtKB-ARBA"/>
</dbReference>
<dbReference type="Proteomes" id="UP000000442">
    <property type="component" value="Chromosome"/>
</dbReference>